<gene>
    <name evidence="2" type="ORF">Kpho01_28070</name>
</gene>
<evidence type="ECO:0000313" key="3">
    <source>
        <dbReference type="Proteomes" id="UP001165143"/>
    </source>
</evidence>
<comment type="caution">
    <text evidence="2">The sequence shown here is derived from an EMBL/GenBank/DDBJ whole genome shotgun (WGS) entry which is preliminary data.</text>
</comment>
<dbReference type="Proteomes" id="UP001165143">
    <property type="component" value="Unassembled WGS sequence"/>
</dbReference>
<feature type="transmembrane region" description="Helical" evidence="1">
    <location>
        <begin position="169"/>
        <end position="186"/>
    </location>
</feature>
<organism evidence="2 3">
    <name type="scientific">Kitasatospora phosalacinea</name>
    <dbReference type="NCBI Taxonomy" id="2065"/>
    <lineage>
        <taxon>Bacteria</taxon>
        <taxon>Bacillati</taxon>
        <taxon>Actinomycetota</taxon>
        <taxon>Actinomycetes</taxon>
        <taxon>Kitasatosporales</taxon>
        <taxon>Streptomycetaceae</taxon>
        <taxon>Kitasatospora</taxon>
    </lineage>
</organism>
<feature type="transmembrane region" description="Helical" evidence="1">
    <location>
        <begin position="31"/>
        <end position="52"/>
    </location>
</feature>
<evidence type="ECO:0000313" key="2">
    <source>
        <dbReference type="EMBL" id="GLW54796.1"/>
    </source>
</evidence>
<dbReference type="OrthoDB" id="4338827at2"/>
<dbReference type="RefSeq" id="WP_033253589.1">
    <property type="nucleotide sequence ID" value="NZ_BSRX01000014.1"/>
</dbReference>
<sequence length="188" mass="19160">MEKALWGVGGGALAVLALWGLTALRGDGHGPASALGFLLVLALGVAGIARMGKEDEGAAALGLTGVLSTWIVLSILGLGVQDQQILHDRGVTSDGTVVRAVVTSDPMNGRGPSVTAVDVELADGSVLHQIQTKKAHPALGDHLQVTRDPRGVVDTRLGPRPDAPSRTTAVVLLLVLAGCALFTAFAPD</sequence>
<accession>A0A9W6PH67</accession>
<keyword evidence="1" id="KW-0812">Transmembrane</keyword>
<feature type="transmembrane region" description="Helical" evidence="1">
    <location>
        <begin position="58"/>
        <end position="80"/>
    </location>
</feature>
<dbReference type="EMBL" id="BSRX01000014">
    <property type="protein sequence ID" value="GLW54796.1"/>
    <property type="molecule type" value="Genomic_DNA"/>
</dbReference>
<reference evidence="2" key="1">
    <citation type="submission" date="2023-02" db="EMBL/GenBank/DDBJ databases">
        <title>Kitasatospora phosalacinea NBRC 14362.</title>
        <authorList>
            <person name="Ichikawa N."/>
            <person name="Sato H."/>
            <person name="Tonouchi N."/>
        </authorList>
    </citation>
    <scope>NUCLEOTIDE SEQUENCE</scope>
    <source>
        <strain evidence="2">NBRC 14362</strain>
    </source>
</reference>
<protein>
    <submittedName>
        <fullName evidence="2">Uncharacterized protein</fullName>
    </submittedName>
</protein>
<evidence type="ECO:0000256" key="1">
    <source>
        <dbReference type="SAM" id="Phobius"/>
    </source>
</evidence>
<keyword evidence="1" id="KW-0472">Membrane</keyword>
<keyword evidence="1" id="KW-1133">Transmembrane helix</keyword>
<dbReference type="AlphaFoldDB" id="A0A9W6PH67"/>
<proteinExistence type="predicted"/>
<feature type="transmembrane region" description="Helical" evidence="1">
    <location>
        <begin position="6"/>
        <end position="24"/>
    </location>
</feature>
<name>A0A9W6PH67_9ACTN</name>